<comment type="caution">
    <text evidence="1">The sequence shown here is derived from an EMBL/GenBank/DDBJ whole genome shotgun (WGS) entry which is preliminary data.</text>
</comment>
<gene>
    <name evidence="1" type="ORF">F2Q69_00034873</name>
</gene>
<sequence length="98" mass="10379">MRLSDKDEVSLDKPQRLCDRSELLEYLARIYLSSRGSDHDDSIDTVVTPPVDAVAEQGHTVAVGPEPVIAAENTAGKVIEAAVTEPVAVAEPAETGPP</sequence>
<accession>A0A8S9STY8</accession>
<organism evidence="1 2">
    <name type="scientific">Brassica cretica</name>
    <name type="common">Mustard</name>
    <dbReference type="NCBI Taxonomy" id="69181"/>
    <lineage>
        <taxon>Eukaryota</taxon>
        <taxon>Viridiplantae</taxon>
        <taxon>Streptophyta</taxon>
        <taxon>Embryophyta</taxon>
        <taxon>Tracheophyta</taxon>
        <taxon>Spermatophyta</taxon>
        <taxon>Magnoliopsida</taxon>
        <taxon>eudicotyledons</taxon>
        <taxon>Gunneridae</taxon>
        <taxon>Pentapetalae</taxon>
        <taxon>rosids</taxon>
        <taxon>malvids</taxon>
        <taxon>Brassicales</taxon>
        <taxon>Brassicaceae</taxon>
        <taxon>Brassiceae</taxon>
        <taxon>Brassica</taxon>
    </lineage>
</organism>
<evidence type="ECO:0000313" key="1">
    <source>
        <dbReference type="EMBL" id="KAF3604597.1"/>
    </source>
</evidence>
<reference evidence="1" key="1">
    <citation type="submission" date="2019-12" db="EMBL/GenBank/DDBJ databases">
        <title>Genome sequencing and annotation of Brassica cretica.</title>
        <authorList>
            <person name="Studholme D.J."/>
            <person name="Sarris P."/>
        </authorList>
    </citation>
    <scope>NUCLEOTIDE SEQUENCE</scope>
    <source>
        <strain evidence="1">PFS-109/04</strain>
        <tissue evidence="1">Leaf</tissue>
    </source>
</reference>
<dbReference type="EMBL" id="QGKX02000004">
    <property type="protein sequence ID" value="KAF3604597.1"/>
    <property type="molecule type" value="Genomic_DNA"/>
</dbReference>
<proteinExistence type="predicted"/>
<evidence type="ECO:0000313" key="2">
    <source>
        <dbReference type="Proteomes" id="UP000712600"/>
    </source>
</evidence>
<protein>
    <submittedName>
        <fullName evidence="1">Uncharacterized protein</fullName>
    </submittedName>
</protein>
<dbReference type="Proteomes" id="UP000712600">
    <property type="component" value="Unassembled WGS sequence"/>
</dbReference>
<name>A0A8S9STY8_BRACR</name>
<dbReference type="AlphaFoldDB" id="A0A8S9STY8"/>